<evidence type="ECO:0000256" key="5">
    <source>
        <dbReference type="ARBA" id="ARBA00012715"/>
    </source>
</evidence>
<comment type="caution">
    <text evidence="10">The sequence shown here is derived from an EMBL/GenBank/DDBJ whole genome shotgun (WGS) entry which is preliminary data.</text>
</comment>
<evidence type="ECO:0000256" key="3">
    <source>
        <dbReference type="ARBA" id="ARBA00008085"/>
    </source>
</evidence>
<keyword evidence="8" id="KW-0342">GTP-binding</keyword>
<organism evidence="10 11">
    <name type="scientific">Candidatus Hodgkinia cicadicola</name>
    <dbReference type="NCBI Taxonomy" id="573658"/>
    <lineage>
        <taxon>Bacteria</taxon>
        <taxon>Pseudomonadati</taxon>
        <taxon>Pseudomonadota</taxon>
        <taxon>Alphaproteobacteria</taxon>
        <taxon>Hyphomicrobiales</taxon>
        <taxon>Candidatus Hodgkinia</taxon>
    </lineage>
</organism>
<evidence type="ECO:0000259" key="9">
    <source>
        <dbReference type="Pfam" id="PF01227"/>
    </source>
</evidence>
<dbReference type="InterPro" id="IPR043134">
    <property type="entry name" value="GTP-CH-I_N"/>
</dbReference>
<evidence type="ECO:0000256" key="8">
    <source>
        <dbReference type="ARBA" id="ARBA00023134"/>
    </source>
</evidence>
<dbReference type="SUPFAM" id="SSF55620">
    <property type="entry name" value="Tetrahydrobiopterin biosynthesis enzymes-like"/>
    <property type="match status" value="1"/>
</dbReference>
<dbReference type="EMBL" id="NXGO01000096">
    <property type="protein sequence ID" value="PIM95537.1"/>
    <property type="molecule type" value="Genomic_DNA"/>
</dbReference>
<dbReference type="Pfam" id="PF01227">
    <property type="entry name" value="GTP_cyclohydroI"/>
    <property type="match status" value="1"/>
</dbReference>
<dbReference type="InterPro" id="IPR018234">
    <property type="entry name" value="GTP_CycHdrlase_I_CS"/>
</dbReference>
<comment type="subunit">
    <text evidence="4">Toroid-shaped homodecamer, composed of two pentamers of five dimers.</text>
</comment>
<dbReference type="Gene3D" id="1.10.286.10">
    <property type="match status" value="1"/>
</dbReference>
<keyword evidence="11" id="KW-1185">Reference proteome</keyword>
<sequence length="191" mass="21870">MSFINVYKMINKIIIKKIIEYVGDDSNRNGLRSTPIRVIRSLKEMYCGYKTQLPKVNKSFSYINSNIDLVYIKNVFISSNCEHHMLPFFGQVNLVYCPSTMVLGLSKFINILNFYSTRLQSQERLAQQVVTYIKNIIRPKAIMLKLSCKHVCMLARGVKSICSTNGIIINEGLSVISPMLMNKMLTVVKDE</sequence>
<keyword evidence="6" id="KW-0554">One-carbon metabolism</keyword>
<keyword evidence="8" id="KW-0547">Nucleotide-binding</keyword>
<dbReference type="PROSITE" id="PS00859">
    <property type="entry name" value="GTP_CYCLOHYDROL_1_1"/>
    <property type="match status" value="1"/>
</dbReference>
<comment type="pathway">
    <text evidence="2">Cofactor biosynthesis; 7,8-dihydroneopterin triphosphate biosynthesis; 7,8-dihydroneopterin triphosphate from GTP: step 1/1.</text>
</comment>
<dbReference type="InterPro" id="IPR043133">
    <property type="entry name" value="GTP-CH-I_C/QueF"/>
</dbReference>
<dbReference type="Gene3D" id="3.30.1130.10">
    <property type="match status" value="1"/>
</dbReference>
<dbReference type="Proteomes" id="UP000230981">
    <property type="component" value="Unassembled WGS sequence"/>
</dbReference>
<gene>
    <name evidence="10" type="primary">folE</name>
    <name evidence="10" type="ORF">magtdc_276</name>
</gene>
<dbReference type="PANTHER" id="PTHR11109:SF7">
    <property type="entry name" value="GTP CYCLOHYDROLASE 1"/>
    <property type="match status" value="1"/>
</dbReference>
<evidence type="ECO:0000313" key="10">
    <source>
        <dbReference type="EMBL" id="PIM95537.1"/>
    </source>
</evidence>
<evidence type="ECO:0000256" key="7">
    <source>
        <dbReference type="ARBA" id="ARBA00022801"/>
    </source>
</evidence>
<evidence type="ECO:0000256" key="4">
    <source>
        <dbReference type="ARBA" id="ARBA00011857"/>
    </source>
</evidence>
<comment type="catalytic activity">
    <reaction evidence="1">
        <text>GTP + H2O = 7,8-dihydroneopterin 3'-triphosphate + formate + H(+)</text>
        <dbReference type="Rhea" id="RHEA:17473"/>
        <dbReference type="ChEBI" id="CHEBI:15377"/>
        <dbReference type="ChEBI" id="CHEBI:15378"/>
        <dbReference type="ChEBI" id="CHEBI:15740"/>
        <dbReference type="ChEBI" id="CHEBI:37565"/>
        <dbReference type="ChEBI" id="CHEBI:58462"/>
        <dbReference type="EC" id="3.5.4.16"/>
    </reaction>
</comment>
<keyword evidence="7 10" id="KW-0378">Hydrolase</keyword>
<reference evidence="10" key="1">
    <citation type="submission" date="2017-09" db="EMBL/GenBank/DDBJ databases">
        <authorList>
            <person name="Campbell M.A."/>
            <person name="Lukasik P."/>
            <person name="Simon C."/>
            <person name="McCutcheon J.P."/>
        </authorList>
    </citation>
    <scope>NUCLEOTIDE SEQUENCE [LARGE SCALE GENOMIC DNA]</scope>
    <source>
        <strain evidence="10">MAGTDC</strain>
    </source>
</reference>
<dbReference type="PANTHER" id="PTHR11109">
    <property type="entry name" value="GTP CYCLOHYDROLASE I"/>
    <property type="match status" value="1"/>
</dbReference>
<protein>
    <recommendedName>
        <fullName evidence="5">GTP cyclohydrolase I</fullName>
        <ecNumber evidence="5">3.5.4.16</ecNumber>
    </recommendedName>
</protein>
<proteinExistence type="inferred from homology"/>
<dbReference type="GO" id="GO:0003934">
    <property type="term" value="F:GTP cyclohydrolase I activity"/>
    <property type="evidence" value="ECO:0007669"/>
    <property type="project" value="UniProtKB-EC"/>
</dbReference>
<name>A0ABX4MFW3_9HYPH</name>
<dbReference type="InterPro" id="IPR001474">
    <property type="entry name" value="GTP_CycHdrlase_I"/>
</dbReference>
<dbReference type="EC" id="3.5.4.16" evidence="5"/>
<comment type="similarity">
    <text evidence="3">Belongs to the GTP cyclohydrolase I family.</text>
</comment>
<evidence type="ECO:0000256" key="1">
    <source>
        <dbReference type="ARBA" id="ARBA00001052"/>
    </source>
</evidence>
<evidence type="ECO:0000256" key="6">
    <source>
        <dbReference type="ARBA" id="ARBA00022563"/>
    </source>
</evidence>
<dbReference type="InterPro" id="IPR020602">
    <property type="entry name" value="GTP_CycHdrlase_I_dom"/>
</dbReference>
<accession>A0ABX4MFW3</accession>
<feature type="domain" description="GTP cyclohydrolase I" evidence="9">
    <location>
        <begin position="15"/>
        <end position="163"/>
    </location>
</feature>
<evidence type="ECO:0000256" key="2">
    <source>
        <dbReference type="ARBA" id="ARBA00005080"/>
    </source>
</evidence>
<evidence type="ECO:0000313" key="11">
    <source>
        <dbReference type="Proteomes" id="UP000230981"/>
    </source>
</evidence>